<dbReference type="InterPro" id="IPR004167">
    <property type="entry name" value="PSBD"/>
</dbReference>
<dbReference type="InterPro" id="IPR011053">
    <property type="entry name" value="Single_hybrid_motif"/>
</dbReference>
<dbReference type="GO" id="GO:0045252">
    <property type="term" value="C:oxoglutarate dehydrogenase complex"/>
    <property type="evidence" value="ECO:0007669"/>
    <property type="project" value="UniProtKB-UniRule"/>
</dbReference>
<evidence type="ECO:0000256" key="6">
    <source>
        <dbReference type="RuleBase" id="RU361138"/>
    </source>
</evidence>
<keyword evidence="5 6" id="KW-0012">Acyltransferase</keyword>
<evidence type="ECO:0000256" key="4">
    <source>
        <dbReference type="ARBA" id="ARBA00022823"/>
    </source>
</evidence>
<comment type="cofactor">
    <cofactor evidence="6">
        <name>(R)-lipoate</name>
        <dbReference type="ChEBI" id="CHEBI:83088"/>
    </cofactor>
    <text evidence="6">Binds 1 lipoyl cofactor covalently.</text>
</comment>
<organism evidence="10 11">
    <name type="scientific">Candidatus Polarisedimenticola svalbardensis</name>
    <dbReference type="NCBI Taxonomy" id="2886004"/>
    <lineage>
        <taxon>Bacteria</taxon>
        <taxon>Pseudomonadati</taxon>
        <taxon>Acidobacteriota</taxon>
        <taxon>Candidatus Polarisedimenticolia</taxon>
        <taxon>Candidatus Polarisedimenticolales</taxon>
        <taxon>Candidatus Polarisedimenticolaceae</taxon>
        <taxon>Candidatus Polarisedimenticola</taxon>
    </lineage>
</organism>
<dbReference type="FunFam" id="3.30.559.10:FF:000007">
    <property type="entry name" value="Dihydrolipoamide acetyltransferase component of pyruvate dehydrogenase complex"/>
    <property type="match status" value="1"/>
</dbReference>
<dbReference type="SUPFAM" id="SSF47005">
    <property type="entry name" value="Peripheral subunit-binding domain of 2-oxo acid dehydrogenase complex"/>
    <property type="match status" value="1"/>
</dbReference>
<reference evidence="10 11" key="1">
    <citation type="submission" date="2020-08" db="EMBL/GenBank/DDBJ databases">
        <title>Acidobacteriota in marine sediments use diverse sulfur dissimilation pathways.</title>
        <authorList>
            <person name="Wasmund K."/>
        </authorList>
    </citation>
    <scope>NUCLEOTIDE SEQUENCE [LARGE SCALE GENOMIC DNA]</scope>
    <source>
        <strain evidence="10">MAG AM4</strain>
    </source>
</reference>
<dbReference type="PANTHER" id="PTHR43178:SF5">
    <property type="entry name" value="LIPOAMIDE ACYLTRANSFERASE COMPONENT OF BRANCHED-CHAIN ALPHA-KETO ACID DEHYDROGENASE COMPLEX, MITOCHONDRIAL"/>
    <property type="match status" value="1"/>
</dbReference>
<name>A0A8J7CLS9_9BACT</name>
<dbReference type="PROSITE" id="PS51826">
    <property type="entry name" value="PSBD"/>
    <property type="match status" value="1"/>
</dbReference>
<proteinExistence type="inferred from homology"/>
<dbReference type="InterPro" id="IPR001078">
    <property type="entry name" value="2-oxoacid_DH_actylTfrase"/>
</dbReference>
<comment type="similarity">
    <text evidence="1 6">Belongs to the 2-oxoacid dehydrogenase family.</text>
</comment>
<dbReference type="GO" id="GO:0004149">
    <property type="term" value="F:dihydrolipoyllysine-residue succinyltransferase activity"/>
    <property type="evidence" value="ECO:0007669"/>
    <property type="project" value="UniProtKB-UniRule"/>
</dbReference>
<dbReference type="InterPro" id="IPR050743">
    <property type="entry name" value="2-oxoacid_DH_E2_comp"/>
</dbReference>
<feature type="region of interest" description="Disordered" evidence="7">
    <location>
        <begin position="86"/>
        <end position="106"/>
    </location>
</feature>
<dbReference type="InterPro" id="IPR006255">
    <property type="entry name" value="SucB"/>
</dbReference>
<dbReference type="Proteomes" id="UP000648239">
    <property type="component" value="Unassembled WGS sequence"/>
</dbReference>
<dbReference type="GO" id="GO:0016407">
    <property type="term" value="F:acetyltransferase activity"/>
    <property type="evidence" value="ECO:0007669"/>
    <property type="project" value="TreeGrafter"/>
</dbReference>
<dbReference type="UniPathway" id="UPA00868">
    <property type="reaction ID" value="UER00840"/>
</dbReference>
<accession>A0A8J7CLS9</accession>
<dbReference type="InterPro" id="IPR000089">
    <property type="entry name" value="Biotin_lipoyl"/>
</dbReference>
<evidence type="ECO:0000256" key="3">
    <source>
        <dbReference type="ARBA" id="ARBA00022679"/>
    </source>
</evidence>
<dbReference type="SUPFAM" id="SSF51230">
    <property type="entry name" value="Single hybrid motif"/>
    <property type="match status" value="1"/>
</dbReference>
<dbReference type="PROSITE" id="PS50968">
    <property type="entry name" value="BIOTINYL_LIPOYL"/>
    <property type="match status" value="1"/>
</dbReference>
<dbReference type="InterPro" id="IPR003016">
    <property type="entry name" value="2-oxoA_DH_lipoyl-BS"/>
</dbReference>
<evidence type="ECO:0000313" key="11">
    <source>
        <dbReference type="Proteomes" id="UP000648239"/>
    </source>
</evidence>
<evidence type="ECO:0000256" key="5">
    <source>
        <dbReference type="ARBA" id="ARBA00023315"/>
    </source>
</evidence>
<comment type="caution">
    <text evidence="10">The sequence shown here is derived from an EMBL/GenBank/DDBJ whole genome shotgun (WGS) entry which is preliminary data.</text>
</comment>
<dbReference type="Gene3D" id="3.30.559.10">
    <property type="entry name" value="Chloramphenicol acetyltransferase-like domain"/>
    <property type="match status" value="1"/>
</dbReference>
<keyword evidence="3 6" id="KW-0808">Transferase</keyword>
<comment type="subunit">
    <text evidence="2">Forms a 24-polypeptide structural core with octahedral symmetry.</text>
</comment>
<comment type="pathway">
    <text evidence="6">Amino-acid degradation; L-lysine degradation via saccharopine pathway; glutaryl-CoA from L-lysine: step 6/6.</text>
</comment>
<dbReference type="InterPro" id="IPR023213">
    <property type="entry name" value="CAT-like_dom_sf"/>
</dbReference>
<dbReference type="Pfam" id="PF00198">
    <property type="entry name" value="2-oxoacid_dh"/>
    <property type="match status" value="1"/>
</dbReference>
<dbReference type="SUPFAM" id="SSF52777">
    <property type="entry name" value="CoA-dependent acyltransferases"/>
    <property type="match status" value="1"/>
</dbReference>
<dbReference type="GO" id="GO:0031405">
    <property type="term" value="F:lipoic acid binding"/>
    <property type="evidence" value="ECO:0007669"/>
    <property type="project" value="TreeGrafter"/>
</dbReference>
<dbReference type="NCBIfam" id="TIGR01347">
    <property type="entry name" value="sucB"/>
    <property type="match status" value="1"/>
</dbReference>
<protein>
    <recommendedName>
        <fullName evidence="6">Dihydrolipoyllysine-residue succinyltransferase component of 2-oxoglutarate dehydrogenase complex</fullName>
        <ecNumber evidence="6">2.3.1.61</ecNumber>
    </recommendedName>
    <alternativeName>
        <fullName evidence="6">2-oxoglutarate dehydrogenase complex component E2</fullName>
    </alternativeName>
</protein>
<evidence type="ECO:0000259" key="9">
    <source>
        <dbReference type="PROSITE" id="PS51826"/>
    </source>
</evidence>
<feature type="domain" description="Peripheral subunit-binding (PSBD)" evidence="9">
    <location>
        <begin position="124"/>
        <end position="161"/>
    </location>
</feature>
<keyword evidence="4 6" id="KW-0450">Lipoyl</keyword>
<evidence type="ECO:0000256" key="1">
    <source>
        <dbReference type="ARBA" id="ARBA00007317"/>
    </source>
</evidence>
<sequence length="422" mass="45095">MRIDVPMPQMGESIAEGTITRWIKKVGETVKRDEPLFEISTDKVDAEIPAPAAGTLVEIKNQEGETVPVNEIVAILETDATAAAKAPAAPAAKPEPAKAPEAPKPVVADPAPATAAAPAAPGVFVSPVVRNIAAEHGIDPTRVPGTGSGGRVTKKDILAFIAQGGATAPTTTPVTMPAATASQPGAPVFASGERDLREAMTPMRRKIAEHMIDSQRTSAHVQSVFEVDMSRIVSLRSKMKQAYLDRHDTKLTMTPFFIKAVCDALRAWPIINSSVDGDTIVYHKELNIGIAVALDWGLIVPVVRNADELSMAGLSKQVNDLAERARTKKLNPDEVQNGTFTITNPGIFGGLYGLPIINQPQVAILGIGGIEKRPVVINDAIAIRPMVYISMSYDHRVVDGAVADQYLARLKNFLENFDESLL</sequence>
<comment type="catalytic activity">
    <reaction evidence="6">
        <text>N(6)-[(R)-dihydrolipoyl]-L-lysyl-[protein] + succinyl-CoA = N(6)-[(R)-S(8)-succinyldihydrolipoyl]-L-lysyl-[protein] + CoA</text>
        <dbReference type="Rhea" id="RHEA:15213"/>
        <dbReference type="Rhea" id="RHEA-COMP:10475"/>
        <dbReference type="Rhea" id="RHEA-COMP:20092"/>
        <dbReference type="ChEBI" id="CHEBI:57287"/>
        <dbReference type="ChEBI" id="CHEBI:57292"/>
        <dbReference type="ChEBI" id="CHEBI:83100"/>
        <dbReference type="ChEBI" id="CHEBI:83120"/>
        <dbReference type="EC" id="2.3.1.61"/>
    </reaction>
</comment>
<dbReference type="InterPro" id="IPR036625">
    <property type="entry name" value="E3-bd_dom_sf"/>
</dbReference>
<dbReference type="CDD" id="cd06849">
    <property type="entry name" value="lipoyl_domain"/>
    <property type="match status" value="1"/>
</dbReference>
<dbReference type="PROSITE" id="PS00189">
    <property type="entry name" value="LIPOYL"/>
    <property type="match status" value="1"/>
</dbReference>
<dbReference type="GO" id="GO:0033512">
    <property type="term" value="P:L-lysine catabolic process to acetyl-CoA via saccharopine"/>
    <property type="evidence" value="ECO:0007669"/>
    <property type="project" value="UniProtKB-UniRule"/>
</dbReference>
<gene>
    <name evidence="10" type="primary">sucB</name>
    <name evidence="10" type="ORF">IFK94_10385</name>
</gene>
<dbReference type="Pfam" id="PF02817">
    <property type="entry name" value="E3_binding"/>
    <property type="match status" value="1"/>
</dbReference>
<dbReference type="Gene3D" id="2.40.50.100">
    <property type="match status" value="1"/>
</dbReference>
<evidence type="ECO:0000313" key="10">
    <source>
        <dbReference type="EMBL" id="MBD3868518.1"/>
    </source>
</evidence>
<dbReference type="EMBL" id="JACXWD010000034">
    <property type="protein sequence ID" value="MBD3868518.1"/>
    <property type="molecule type" value="Genomic_DNA"/>
</dbReference>
<dbReference type="AlphaFoldDB" id="A0A8J7CLS9"/>
<comment type="function">
    <text evidence="6">E2 component of the 2-oxoglutarate dehydrogenase (OGDH) complex which catalyzes the second step in the conversion of 2-oxoglutarate to succinyl-CoA and CO(2).</text>
</comment>
<evidence type="ECO:0000259" key="8">
    <source>
        <dbReference type="PROSITE" id="PS50968"/>
    </source>
</evidence>
<evidence type="ECO:0000256" key="7">
    <source>
        <dbReference type="SAM" id="MobiDB-lite"/>
    </source>
</evidence>
<evidence type="ECO:0000256" key="2">
    <source>
        <dbReference type="ARBA" id="ARBA00011484"/>
    </source>
</evidence>
<dbReference type="EC" id="2.3.1.61" evidence="6"/>
<dbReference type="Gene3D" id="4.10.320.10">
    <property type="entry name" value="E3-binding domain"/>
    <property type="match status" value="1"/>
</dbReference>
<dbReference type="GO" id="GO:0006099">
    <property type="term" value="P:tricarboxylic acid cycle"/>
    <property type="evidence" value="ECO:0007669"/>
    <property type="project" value="UniProtKB-UniRule"/>
</dbReference>
<dbReference type="PANTHER" id="PTHR43178">
    <property type="entry name" value="DIHYDROLIPOAMIDE ACETYLTRANSFERASE COMPONENT OF PYRUVATE DEHYDROGENASE COMPLEX"/>
    <property type="match status" value="1"/>
</dbReference>
<keyword evidence="6" id="KW-0816">Tricarboxylic acid cycle</keyword>
<feature type="domain" description="Lipoyl-binding" evidence="8">
    <location>
        <begin position="2"/>
        <end position="77"/>
    </location>
</feature>
<dbReference type="Pfam" id="PF00364">
    <property type="entry name" value="Biotin_lipoyl"/>
    <property type="match status" value="1"/>
</dbReference>